<protein>
    <submittedName>
        <fullName evidence="1">Uncharacterized protein</fullName>
    </submittedName>
</protein>
<evidence type="ECO:0000313" key="1">
    <source>
        <dbReference type="EMBL" id="RVU87389.1"/>
    </source>
</evidence>
<organism evidence="1">
    <name type="scientific">Flavobacterium columnare</name>
    <dbReference type="NCBI Taxonomy" id="996"/>
    <lineage>
        <taxon>Bacteria</taxon>
        <taxon>Pseudomonadati</taxon>
        <taxon>Bacteroidota</taxon>
        <taxon>Flavobacteriia</taxon>
        <taxon>Flavobacteriales</taxon>
        <taxon>Flavobacteriaceae</taxon>
        <taxon>Flavobacterium</taxon>
    </lineage>
</organism>
<dbReference type="EMBL" id="RWGX01000005">
    <property type="protein sequence ID" value="RVU87389.1"/>
    <property type="molecule type" value="Genomic_DNA"/>
</dbReference>
<dbReference type="RefSeq" id="WP_127822400.1">
    <property type="nucleotide sequence ID" value="NZ_RWGX02000009.1"/>
</dbReference>
<name>A0AA94EYT0_9FLAO</name>
<sequence>MNNSKKKPSEKLYVSILKNKDLEPLKFSPDININNIEVKINADDLQQMISEIKRLRHHEASTTGLWVIDIDPSKVNYNWILKNAFRIKKPDTCL</sequence>
<proteinExistence type="predicted"/>
<comment type="caution">
    <text evidence="1">The sequence shown here is derived from an EMBL/GenBank/DDBJ whole genome shotgun (WGS) entry which is preliminary data.</text>
</comment>
<accession>A0AA94EYT0</accession>
<dbReference type="AlphaFoldDB" id="A0AA94EYT0"/>
<reference evidence="1" key="1">
    <citation type="submission" date="2018-12" db="EMBL/GenBank/DDBJ databases">
        <title>Draft genome sequence of Flaovobacterium columnare BGFS27 isolated from channel catfish in Alabama.</title>
        <authorList>
            <person name="Cai W."/>
            <person name="Arias C."/>
        </authorList>
    </citation>
    <scope>NUCLEOTIDE SEQUENCE [LARGE SCALE GENOMIC DNA]</scope>
    <source>
        <strain evidence="1">BGFS27</strain>
    </source>
</reference>
<gene>
    <name evidence="1" type="ORF">EJB19_13905</name>
</gene>